<sequence>MTSTSALMPTYARQPVAFVRGEGVWLYDSEGRRYLDTTAGIAVCGLGHANPVVAEAIADQARTLVHTSNLFQVPLQEQLGALLRDVSGMDLCFFGNSGAEANEAAIKLARLYGNKKDVAVPTVIVMENSFHGRTLATLTATGNAKVQEGFGPLVQGFVRVPHDDIAAIEKVAAENPDIVAILVEPIQGESGVRMPKNGFGYLKQLREVCDKHDWLLMLDEIQTGNGRTGKYFAYQHAGILPDVLSTAKGLGNGFPIGACLVSGKAVDLFGPGKHGTTYGGTPLGSRAALATVQELLKGPIDNAAAMGERIASGFRRELGDLGVTVEGAGLMLGVVLPVPSCTELVARARDAGVLLIVSAENRIRLLPPLVISAEESDLLVREISVLVRAFLAEKGIGAPAAVGVTA</sequence>
<evidence type="ECO:0000313" key="7">
    <source>
        <dbReference type="Proteomes" id="UP000243900"/>
    </source>
</evidence>
<proteinExistence type="inferred from homology"/>
<feature type="binding site" evidence="5">
    <location>
        <position position="276"/>
    </location>
    <ligand>
        <name>N(2)-acetyl-L-ornithine</name>
        <dbReference type="ChEBI" id="CHEBI:57805"/>
    </ligand>
</feature>
<keyword evidence="4 5" id="KW-0663">Pyridoxal phosphate</keyword>
<dbReference type="OrthoDB" id="9801052at2"/>
<name>A0A2P6ARZ2_9GAMM</name>
<dbReference type="GO" id="GO:0005737">
    <property type="term" value="C:cytoplasm"/>
    <property type="evidence" value="ECO:0007669"/>
    <property type="project" value="UniProtKB-SubCell"/>
</dbReference>
<dbReference type="PANTHER" id="PTHR11986:SF79">
    <property type="entry name" value="ACETYLORNITHINE AMINOTRANSFERASE, MITOCHONDRIAL"/>
    <property type="match status" value="1"/>
</dbReference>
<evidence type="ECO:0000313" key="6">
    <source>
        <dbReference type="EMBL" id="PQA39694.1"/>
    </source>
</evidence>
<dbReference type="UniPathway" id="UPA00068">
    <property type="reaction ID" value="UER00109"/>
</dbReference>
<keyword evidence="3 5" id="KW-0808">Transferase</keyword>
<feature type="binding site" evidence="5">
    <location>
        <begin position="98"/>
        <end position="99"/>
    </location>
    <ligand>
        <name>pyridoxal 5'-phosphate</name>
        <dbReference type="ChEBI" id="CHEBI:597326"/>
    </ligand>
</feature>
<feature type="binding site" evidence="5">
    <location>
        <begin position="219"/>
        <end position="222"/>
    </location>
    <ligand>
        <name>pyridoxal 5'-phosphate</name>
        <dbReference type="ChEBI" id="CHEBI:597326"/>
    </ligand>
</feature>
<comment type="subcellular location">
    <subcellularLocation>
        <location evidence="5">Cytoplasm</location>
    </subcellularLocation>
</comment>
<dbReference type="EMBL" id="PTQZ01000150">
    <property type="protein sequence ID" value="PQA39694.1"/>
    <property type="molecule type" value="Genomic_DNA"/>
</dbReference>
<gene>
    <name evidence="5" type="primary">argD</name>
    <name evidence="6" type="ORF">C5O18_06740</name>
</gene>
<dbReference type="CDD" id="cd00610">
    <property type="entry name" value="OAT_like"/>
    <property type="match status" value="1"/>
</dbReference>
<dbReference type="EC" id="2.6.1.11" evidence="5"/>
<dbReference type="Pfam" id="PF00202">
    <property type="entry name" value="Aminotran_3"/>
    <property type="match status" value="1"/>
</dbReference>
<comment type="miscellaneous">
    <text evidence="5">May also have succinyldiaminopimelate aminotransferase activity, thus carrying out the corresponding step in lysine biosynthesis.</text>
</comment>
<dbReference type="GO" id="GO:0042802">
    <property type="term" value="F:identical protein binding"/>
    <property type="evidence" value="ECO:0007669"/>
    <property type="project" value="TreeGrafter"/>
</dbReference>
<dbReference type="RefSeq" id="WP_105192621.1">
    <property type="nucleotide sequence ID" value="NZ_PTQZ01000150.1"/>
</dbReference>
<keyword evidence="5" id="KW-0963">Cytoplasm</keyword>
<dbReference type="InterPro" id="IPR004636">
    <property type="entry name" value="AcOrn/SuccOrn_fam"/>
</dbReference>
<accession>A0A2P6ARZ2</accession>
<dbReference type="GO" id="GO:0030170">
    <property type="term" value="F:pyridoxal phosphate binding"/>
    <property type="evidence" value="ECO:0007669"/>
    <property type="project" value="InterPro"/>
</dbReference>
<comment type="similarity">
    <text evidence="5">Belongs to the class-III pyridoxal-phosphate-dependent aminotransferase family. ArgD subfamily.</text>
</comment>
<dbReference type="HAMAP" id="MF_01107">
    <property type="entry name" value="ArgD_aminotrans_3"/>
    <property type="match status" value="1"/>
</dbReference>
<evidence type="ECO:0000256" key="2">
    <source>
        <dbReference type="ARBA" id="ARBA00022605"/>
    </source>
</evidence>
<keyword evidence="5" id="KW-0055">Arginine biosynthesis</keyword>
<comment type="cofactor">
    <cofactor evidence="5">
        <name>pyridoxal 5'-phosphate</name>
        <dbReference type="ChEBI" id="CHEBI:597326"/>
    </cofactor>
    <text evidence="5">Binds 1 pyridoxal phosphate per subunit.</text>
</comment>
<comment type="catalytic activity">
    <reaction evidence="5">
        <text>N(2)-acetyl-L-ornithine + 2-oxoglutarate = N-acetyl-L-glutamate 5-semialdehyde + L-glutamate</text>
        <dbReference type="Rhea" id="RHEA:18049"/>
        <dbReference type="ChEBI" id="CHEBI:16810"/>
        <dbReference type="ChEBI" id="CHEBI:29123"/>
        <dbReference type="ChEBI" id="CHEBI:29985"/>
        <dbReference type="ChEBI" id="CHEBI:57805"/>
        <dbReference type="EC" id="2.6.1.11"/>
    </reaction>
</comment>
<organism evidence="6 7">
    <name type="scientific">Amnimonas aquatica</name>
    <dbReference type="NCBI Taxonomy" id="2094561"/>
    <lineage>
        <taxon>Bacteria</taxon>
        <taxon>Pseudomonadati</taxon>
        <taxon>Pseudomonadota</taxon>
        <taxon>Gammaproteobacteria</taxon>
        <taxon>Moraxellales</taxon>
        <taxon>Moraxellaceae</taxon>
        <taxon>Amnimonas</taxon>
    </lineage>
</organism>
<keyword evidence="7" id="KW-1185">Reference proteome</keyword>
<dbReference type="Gene3D" id="3.90.1150.10">
    <property type="entry name" value="Aspartate Aminotransferase, domain 1"/>
    <property type="match status" value="1"/>
</dbReference>
<dbReference type="AlphaFoldDB" id="A0A2P6ARZ2"/>
<feature type="binding site" evidence="5">
    <location>
        <position position="133"/>
    </location>
    <ligand>
        <name>N(2)-acetyl-L-ornithine</name>
        <dbReference type="ChEBI" id="CHEBI:57805"/>
    </ligand>
</feature>
<dbReference type="InterPro" id="IPR049704">
    <property type="entry name" value="Aminotrans_3_PPA_site"/>
</dbReference>
<feature type="binding site" evidence="5">
    <location>
        <position position="130"/>
    </location>
    <ligand>
        <name>pyridoxal 5'-phosphate</name>
        <dbReference type="ChEBI" id="CHEBI:597326"/>
    </ligand>
</feature>
<keyword evidence="1 5" id="KW-0032">Aminotransferase</keyword>
<dbReference type="GO" id="GO:0003992">
    <property type="term" value="F:N2-acetyl-L-ornithine:2-oxoglutarate 5-aminotransferase activity"/>
    <property type="evidence" value="ECO:0007669"/>
    <property type="project" value="UniProtKB-UniRule"/>
</dbReference>
<dbReference type="InterPro" id="IPR015421">
    <property type="entry name" value="PyrdxlP-dep_Trfase_major"/>
</dbReference>
<dbReference type="NCBIfam" id="TIGR00707">
    <property type="entry name" value="argD"/>
    <property type="match status" value="1"/>
</dbReference>
<dbReference type="InterPro" id="IPR015424">
    <property type="entry name" value="PyrdxlP-dep_Trfase"/>
</dbReference>
<dbReference type="SUPFAM" id="SSF53383">
    <property type="entry name" value="PLP-dependent transferases"/>
    <property type="match status" value="1"/>
</dbReference>
<feature type="modified residue" description="N6-(pyridoxal phosphate)lysine" evidence="5">
    <location>
        <position position="248"/>
    </location>
</feature>
<dbReference type="PIRSF" id="PIRSF000521">
    <property type="entry name" value="Transaminase_4ab_Lys_Orn"/>
    <property type="match status" value="1"/>
</dbReference>
<dbReference type="PANTHER" id="PTHR11986">
    <property type="entry name" value="AMINOTRANSFERASE CLASS III"/>
    <property type="match status" value="1"/>
</dbReference>
<evidence type="ECO:0000256" key="5">
    <source>
        <dbReference type="HAMAP-Rule" id="MF_01107"/>
    </source>
</evidence>
<dbReference type="InterPro" id="IPR050103">
    <property type="entry name" value="Class-III_PLP-dep_AT"/>
</dbReference>
<dbReference type="FunFam" id="3.40.640.10:FF:000004">
    <property type="entry name" value="Acetylornithine aminotransferase"/>
    <property type="match status" value="1"/>
</dbReference>
<keyword evidence="2 5" id="KW-0028">Amino-acid biosynthesis</keyword>
<dbReference type="PROSITE" id="PS00600">
    <property type="entry name" value="AA_TRANSFER_CLASS_3"/>
    <property type="match status" value="1"/>
</dbReference>
<reference evidence="7" key="1">
    <citation type="submission" date="2018-02" db="EMBL/GenBank/DDBJ databases">
        <title>Genome sequencing of Solimonas sp. HR-BB.</title>
        <authorList>
            <person name="Lee Y."/>
            <person name="Jeon C.O."/>
        </authorList>
    </citation>
    <scope>NUCLEOTIDE SEQUENCE [LARGE SCALE GENOMIC DNA]</scope>
    <source>
        <strain evidence="7">HR-E</strain>
    </source>
</reference>
<protein>
    <recommendedName>
        <fullName evidence="5">Acetylornithine aminotransferase</fullName>
        <shortName evidence="5">ACOAT</shortName>
        <ecNumber evidence="5">2.6.1.11</ecNumber>
    </recommendedName>
</protein>
<dbReference type="Proteomes" id="UP000243900">
    <property type="component" value="Unassembled WGS sequence"/>
</dbReference>
<evidence type="ECO:0000256" key="3">
    <source>
        <dbReference type="ARBA" id="ARBA00022679"/>
    </source>
</evidence>
<dbReference type="NCBIfam" id="NF002325">
    <property type="entry name" value="PRK01278.1"/>
    <property type="match status" value="1"/>
</dbReference>
<comment type="pathway">
    <text evidence="5">Amino-acid biosynthesis; L-arginine biosynthesis; N(2)-acetyl-L-ornithine from L-glutamate: step 4/4.</text>
</comment>
<evidence type="ECO:0000256" key="4">
    <source>
        <dbReference type="ARBA" id="ARBA00022898"/>
    </source>
</evidence>
<comment type="subunit">
    <text evidence="5">Homodimer.</text>
</comment>
<dbReference type="GO" id="GO:0006526">
    <property type="term" value="P:L-arginine biosynthetic process"/>
    <property type="evidence" value="ECO:0007669"/>
    <property type="project" value="UniProtKB-UniRule"/>
</dbReference>
<dbReference type="Gene3D" id="3.40.640.10">
    <property type="entry name" value="Type I PLP-dependent aspartate aminotransferase-like (Major domain)"/>
    <property type="match status" value="1"/>
</dbReference>
<comment type="caution">
    <text evidence="6">The sequence shown here is derived from an EMBL/GenBank/DDBJ whole genome shotgun (WGS) entry which is preliminary data.</text>
</comment>
<evidence type="ECO:0000256" key="1">
    <source>
        <dbReference type="ARBA" id="ARBA00022576"/>
    </source>
</evidence>
<dbReference type="InterPro" id="IPR005814">
    <property type="entry name" value="Aminotrans_3"/>
</dbReference>
<dbReference type="InterPro" id="IPR015422">
    <property type="entry name" value="PyrdxlP-dep_Trfase_small"/>
</dbReference>
<feature type="binding site" evidence="5">
    <location>
        <position position="277"/>
    </location>
    <ligand>
        <name>pyridoxal 5'-phosphate</name>
        <dbReference type="ChEBI" id="CHEBI:597326"/>
    </ligand>
</feature>